<dbReference type="GO" id="GO:0060081">
    <property type="term" value="P:membrane hyperpolarization"/>
    <property type="evidence" value="ECO:0007669"/>
    <property type="project" value="TreeGrafter"/>
</dbReference>
<dbReference type="InterPro" id="IPR057891">
    <property type="entry name" value="BTB_KCTD7"/>
</dbReference>
<protein>
    <recommendedName>
        <fullName evidence="6">BTB/POZ domain-containing protein KCTD7</fullName>
    </recommendedName>
</protein>
<reference evidence="10" key="1">
    <citation type="journal article" date="2016" name="Nature">
        <title>Genome evolution in the allotetraploid frog Xenopus laevis.</title>
        <authorList>
            <person name="Session A.M."/>
            <person name="Uno Y."/>
            <person name="Kwon T."/>
            <person name="Chapman J.A."/>
            <person name="Toyoda A."/>
            <person name="Takahashi S."/>
            <person name="Fukui A."/>
            <person name="Hikosaka A."/>
            <person name="Suzuki A."/>
            <person name="Kondo M."/>
            <person name="van Heeringen S.J."/>
            <person name="Quigley I."/>
            <person name="Heinz S."/>
            <person name="Ogino H."/>
            <person name="Ochi H."/>
            <person name="Hellsten U."/>
            <person name="Lyons J.B."/>
            <person name="Simakov O."/>
            <person name="Putnam N."/>
            <person name="Stites J."/>
            <person name="Kuroki Y."/>
            <person name="Tanaka T."/>
            <person name="Michiue T."/>
            <person name="Watanabe M."/>
            <person name="Bogdanovic O."/>
            <person name="Lister R."/>
            <person name="Georgiou G."/>
            <person name="Paranjpe S.S."/>
            <person name="van Kruijsbergen I."/>
            <person name="Shu S."/>
            <person name="Carlson J."/>
            <person name="Kinoshita T."/>
            <person name="Ohta Y."/>
            <person name="Mawaribuchi S."/>
            <person name="Jenkins J."/>
            <person name="Grimwood J."/>
            <person name="Schmutz J."/>
            <person name="Mitros T."/>
            <person name="Mozaffari S.V."/>
            <person name="Suzuki Y."/>
            <person name="Haramoto Y."/>
            <person name="Yamamoto T.S."/>
            <person name="Takagi C."/>
            <person name="Heald R."/>
            <person name="Miller K."/>
            <person name="Haudenschild C."/>
            <person name="Kitzman J."/>
            <person name="Nakayama T."/>
            <person name="Izutsu Y."/>
            <person name="Robert J."/>
            <person name="Fortriede J."/>
            <person name="Burns K."/>
            <person name="Lotay V."/>
            <person name="Karimi K."/>
            <person name="Yasuoka Y."/>
            <person name="Dichmann D.S."/>
            <person name="Flajnik M.F."/>
            <person name="Houston D.W."/>
            <person name="Shendure J."/>
            <person name="DuPasquier L."/>
            <person name="Vize P.D."/>
            <person name="Zorn A.M."/>
            <person name="Ito M."/>
            <person name="Marcotte E.M."/>
            <person name="Wallingford J.B."/>
            <person name="Ito Y."/>
            <person name="Asashima M."/>
            <person name="Ueno N."/>
            <person name="Matsuda Y."/>
            <person name="Veenstra G.J."/>
            <person name="Fujiyama A."/>
            <person name="Harland R.M."/>
            <person name="Taira M."/>
            <person name="Rokhsar D.S."/>
        </authorList>
    </citation>
    <scope>NUCLEOTIDE SEQUENCE [LARGE SCALE GENOMIC DNA]</scope>
    <source>
        <strain evidence="10">J</strain>
    </source>
</reference>
<keyword evidence="3" id="KW-1003">Cell membrane</keyword>
<dbReference type="InterPro" id="IPR000210">
    <property type="entry name" value="BTB/POZ_dom"/>
</dbReference>
<evidence type="ECO:0000259" key="8">
    <source>
        <dbReference type="SMART" id="SM00225"/>
    </source>
</evidence>
<dbReference type="PANTHER" id="PTHR14499:SF122">
    <property type="entry name" value="BTB_POZ DOMAIN-CONTAINING PROTEIN KCTD7"/>
    <property type="match status" value="1"/>
</dbReference>
<dbReference type="OMA" id="FANIFLW"/>
<evidence type="ECO:0000256" key="5">
    <source>
        <dbReference type="ARBA" id="ARBA00023136"/>
    </source>
</evidence>
<dbReference type="Proteomes" id="UP000694892">
    <property type="component" value="Chromosome 2L"/>
</dbReference>
<dbReference type="InterPro" id="IPR011333">
    <property type="entry name" value="SKP1/BTB/POZ_sf"/>
</dbReference>
<dbReference type="SUPFAM" id="SSF54695">
    <property type="entry name" value="POZ domain"/>
    <property type="match status" value="1"/>
</dbReference>
<dbReference type="FunFam" id="3.30.710.10:FF:000046">
    <property type="entry name" value="BTB/POZ domain-containing protein KCTD7 isoform X1"/>
    <property type="match status" value="1"/>
</dbReference>
<name>A0A974HYF2_XENLA</name>
<accession>A0A974HYF2</accession>
<dbReference type="Pfam" id="PF25611">
    <property type="entry name" value="KCTD_C"/>
    <property type="match status" value="1"/>
</dbReference>
<feature type="region of interest" description="Disordered" evidence="7">
    <location>
        <begin position="1"/>
        <end position="32"/>
    </location>
</feature>
<dbReference type="GO" id="GO:0051260">
    <property type="term" value="P:protein homooligomerization"/>
    <property type="evidence" value="ECO:0007669"/>
    <property type="project" value="InterPro"/>
</dbReference>
<evidence type="ECO:0000256" key="6">
    <source>
        <dbReference type="ARBA" id="ARBA00040260"/>
    </source>
</evidence>
<gene>
    <name evidence="9" type="ORF">XELAEV_18012755mg</name>
</gene>
<evidence type="ECO:0000256" key="3">
    <source>
        <dbReference type="ARBA" id="ARBA00022475"/>
    </source>
</evidence>
<keyword evidence="4" id="KW-0963">Cytoplasm</keyword>
<dbReference type="EMBL" id="CM004468">
    <property type="protein sequence ID" value="OCT95072.1"/>
    <property type="molecule type" value="Genomic_DNA"/>
</dbReference>
<sequence length="308" mass="34871">MVVVSGQLEDRGTTDDAMSSSDAEDELIEPATPTPTNAVFSLQDKVHPLQLPEVIPLNVGGMGFTTRLSTLLRYEDTMLAAMFSGRHYVPTDAEGRYFIDRDGTYFGDILNFLRCGDLPPQERVKMVYKEAQYYSIGPLLDILDKMQPLTGEKVRQAFLDLMPYYKGSIKPCGVPCGGLCGAARRKYTSLVRRRRRQLDGVVQKRPAVTPAEHTGRNNTFTQTIHLYGAPKLRSESESKLFEHHCEVDVSFGPWEAVADVYDLLHCIVTDLSERGIAVEHQCIGVCDKHLINHYYCKRPIYEFKITWW</sequence>
<dbReference type="Gene3D" id="3.30.710.10">
    <property type="entry name" value="Potassium Channel Kv1.1, Chain A"/>
    <property type="match status" value="1"/>
</dbReference>
<dbReference type="InterPro" id="IPR003131">
    <property type="entry name" value="T1-type_BTB"/>
</dbReference>
<proteinExistence type="predicted"/>
<dbReference type="PANTHER" id="PTHR14499">
    <property type="entry name" value="POTASSIUM CHANNEL TETRAMERIZATION DOMAIN-CONTAINING"/>
    <property type="match status" value="1"/>
</dbReference>
<dbReference type="GO" id="GO:0005829">
    <property type="term" value="C:cytosol"/>
    <property type="evidence" value="ECO:0007669"/>
    <property type="project" value="UniProtKB-SubCell"/>
</dbReference>
<comment type="subcellular location">
    <subcellularLocation>
        <location evidence="1">Cell membrane</location>
    </subcellularLocation>
    <subcellularLocation>
        <location evidence="2">Cytoplasm</location>
        <location evidence="2">Cytosol</location>
    </subcellularLocation>
</comment>
<dbReference type="CDD" id="cd18366">
    <property type="entry name" value="BTB_POZ_KCTD7"/>
    <property type="match status" value="1"/>
</dbReference>
<evidence type="ECO:0000256" key="7">
    <source>
        <dbReference type="SAM" id="MobiDB-lite"/>
    </source>
</evidence>
<evidence type="ECO:0000256" key="4">
    <source>
        <dbReference type="ARBA" id="ARBA00022490"/>
    </source>
</evidence>
<evidence type="ECO:0000256" key="2">
    <source>
        <dbReference type="ARBA" id="ARBA00004514"/>
    </source>
</evidence>
<dbReference type="SMART" id="SM00225">
    <property type="entry name" value="BTB"/>
    <property type="match status" value="1"/>
</dbReference>
<dbReference type="AlphaFoldDB" id="A0A974HYF2"/>
<evidence type="ECO:0000256" key="1">
    <source>
        <dbReference type="ARBA" id="ARBA00004236"/>
    </source>
</evidence>
<evidence type="ECO:0000313" key="10">
    <source>
        <dbReference type="Proteomes" id="UP000694892"/>
    </source>
</evidence>
<dbReference type="GO" id="GO:0005886">
    <property type="term" value="C:plasma membrane"/>
    <property type="evidence" value="ECO:0007669"/>
    <property type="project" value="UniProtKB-SubCell"/>
</dbReference>
<organism evidence="9 10">
    <name type="scientific">Xenopus laevis</name>
    <name type="common">African clawed frog</name>
    <dbReference type="NCBI Taxonomy" id="8355"/>
    <lineage>
        <taxon>Eukaryota</taxon>
        <taxon>Metazoa</taxon>
        <taxon>Chordata</taxon>
        <taxon>Craniata</taxon>
        <taxon>Vertebrata</taxon>
        <taxon>Euteleostomi</taxon>
        <taxon>Amphibia</taxon>
        <taxon>Batrachia</taxon>
        <taxon>Anura</taxon>
        <taxon>Pipoidea</taxon>
        <taxon>Pipidae</taxon>
        <taxon>Xenopodinae</taxon>
        <taxon>Xenopus</taxon>
        <taxon>Xenopus</taxon>
    </lineage>
</organism>
<evidence type="ECO:0000313" key="9">
    <source>
        <dbReference type="EMBL" id="OCT95072.1"/>
    </source>
</evidence>
<keyword evidence="5" id="KW-0472">Membrane</keyword>
<dbReference type="InterPro" id="IPR057890">
    <property type="entry name" value="KCTD7/14_C"/>
</dbReference>
<dbReference type="Pfam" id="PF02214">
    <property type="entry name" value="BTB_2"/>
    <property type="match status" value="1"/>
</dbReference>
<feature type="domain" description="BTB" evidence="8">
    <location>
        <begin position="53"/>
        <end position="151"/>
    </location>
</feature>